<protein>
    <submittedName>
        <fullName evidence="10">Ankyrin repeat and sterile alpha motif domain containing 1A</fullName>
    </submittedName>
</protein>
<evidence type="ECO:0000256" key="5">
    <source>
        <dbReference type="ARBA" id="ARBA00025297"/>
    </source>
</evidence>
<dbReference type="FunFam" id="1.25.40.20:FF:000099">
    <property type="entry name" value="ankyrin repeat and sterile alpha motif domain-containing protein 1B isoform X5"/>
    <property type="match status" value="1"/>
</dbReference>
<feature type="repeat" description="ANK" evidence="6">
    <location>
        <begin position="207"/>
        <end position="239"/>
    </location>
</feature>
<dbReference type="SMART" id="SM00248">
    <property type="entry name" value="ANK"/>
    <property type="match status" value="6"/>
</dbReference>
<comment type="function">
    <text evidence="5">Plays a central role during spermatogenesis by repressing transposable elements and preventing their mobilization, which is essential for the germline integrity. Acts via the piRNA metabolic process, which mediates the repression of transposable elements during meiosis by forming complexes composed of piRNAs and Piwi proteins and governs the methylation and subsequent repression of transposons. Its association with pi-bodies suggests a participation in the primary piRNAs metabolic process. Required prior to the pachytene stage to facilitate the production of multiple types of piRNAs, including those associated with repeats involved in the regulation of retrotransposons. May act by mediating protein-protein interactions during germ cell maturation.</text>
</comment>
<evidence type="ECO:0000256" key="7">
    <source>
        <dbReference type="SAM" id="MobiDB-lite"/>
    </source>
</evidence>
<dbReference type="SMART" id="SM00454">
    <property type="entry name" value="SAM"/>
    <property type="match status" value="2"/>
</dbReference>
<dbReference type="Gene3D" id="1.25.40.20">
    <property type="entry name" value="Ankyrin repeat-containing domain"/>
    <property type="match status" value="3"/>
</dbReference>
<evidence type="ECO:0000313" key="11">
    <source>
        <dbReference type="Proteomes" id="UP000664940"/>
    </source>
</evidence>
<feature type="repeat" description="ANK" evidence="6">
    <location>
        <begin position="141"/>
        <end position="173"/>
    </location>
</feature>
<dbReference type="Gene3D" id="1.10.150.50">
    <property type="entry name" value="Transcription Factor, Ets-1"/>
    <property type="match status" value="2"/>
</dbReference>
<proteinExistence type="predicted"/>
<sequence length="1100" mass="119520">MGKEQELLEAARTGHLPAVEKLLSGKRLSSGFGGGGGGSGGGSGGGGGSSSHPLSSLLSIWRGPNVNCVDSTGYTPLHHAALNGHKDVVEVLLRNDALTNVADSKGCYPLHLAAWKGDAQIVRLLIHQGPSHTKVNEQNNDNETALHCAAQYGHTEVVKVLLEELTDPTMRNNKFETPLDLAALYGRLEVVKMLLNAHPNLLSCNTKKHTPLHLAARNGHRAVVQVLLEAGMDSNYQTEKGSALHEAALFGKTDVVQILLAAGIDVNIKDNRGLTALDTVRELPSQKSQQIAALIEGDVEKAVTELIIDFDASTEEEGPYEALCNAVSCHSLDSVASGRSSDRDSGSKEADAAAVKAAGVRPRERPPPPAKPPPDEEEEDRTDNKHFPLAASEALAMRARIQGSAAREEDEHPYELLLTAETKKLPAVDGKTKDHRQSSCSRSQDSAEGQDGQVPEQFSGLLHGSSPVCEVGQDPFQLLSATGQSHPEGSLTQGTCHETSMQLEEPGVHAPGGSPPSVLDQSKRVGYPAGLPTTNSQSHPETLTHTASPHPGGAEEEGDRSGARSWVPPTSKPKAELKLSRSLSKSDSDLLTCSPTEDAAMGSRSESLSNCSIGKKRLEKSPSFASEWDEIEKIMSSIGEGIDFSQEQQKISGSRTLEQSVGQWLEAVGLQQYESKLLLNGFDDVRFLGSNVMEEQDLRDIGISDPQHRRKLLQAARSLPKVKALGYDGNSPSSVPSWLDSLGLQDYVHSFLSSGYSSIDTVKNLWELELVNVLKVHPLGHRKRIIASLADRPYEEPPQKPPRFSQLRCQDLLSQTSSPLSQSDSCTARSADLLLPPGDTGRRRHDSLPDPTAPSRAERFRMQEEHREARLTLRPPSLAAPYAPVQSWQHRPEKLIFESCGYEANYLGSMLIKDLRGTESTQDACAKMRKSTEHMKKIPTIILSITYRGVKFIDASNKNVIAEHEIRNISCAAQDPEDLCTFAYITKDLQTSHHYCHVFSTVDVNLTYEIILTLGQAFEVAYQLALQAQKSRPMGASAAEMIETKSSKPVPKPRAGMRKSALEPPDMDPDTQSHASVSWVVDPKPDSKRSLSTKYETTIF</sequence>
<feature type="compositionally biased region" description="Basic and acidic residues" evidence="7">
    <location>
        <begin position="340"/>
        <end position="351"/>
    </location>
</feature>
<dbReference type="Pfam" id="PF12796">
    <property type="entry name" value="Ank_2"/>
    <property type="match status" value="3"/>
</dbReference>
<dbReference type="PANTHER" id="PTHR24174">
    <property type="entry name" value="ANKYRIN REPEAT AND STERILE ALPHA MOTIF DOMAIN-CONTAINING PROTEIN 1"/>
    <property type="match status" value="1"/>
</dbReference>
<evidence type="ECO:0000256" key="4">
    <source>
        <dbReference type="ARBA" id="ARBA00023043"/>
    </source>
</evidence>
<feature type="domain" description="SAM" evidence="9">
    <location>
        <begin position="659"/>
        <end position="722"/>
    </location>
</feature>
<gene>
    <name evidence="10" type="ORF">HJG60_000725</name>
</gene>
<dbReference type="PROSITE" id="PS01179">
    <property type="entry name" value="PID"/>
    <property type="match status" value="1"/>
</dbReference>
<feature type="repeat" description="ANK" evidence="6">
    <location>
        <begin position="105"/>
        <end position="137"/>
    </location>
</feature>
<keyword evidence="2" id="KW-0963">Cytoplasm</keyword>
<keyword evidence="4 6" id="KW-0040">ANK repeat</keyword>
<dbReference type="SUPFAM" id="SSF47769">
    <property type="entry name" value="SAM/Pointed domain"/>
    <property type="match status" value="2"/>
</dbReference>
<feature type="compositionally biased region" description="Polar residues" evidence="7">
    <location>
        <begin position="532"/>
        <end position="547"/>
    </location>
</feature>
<feature type="compositionally biased region" description="Low complexity" evidence="7">
    <location>
        <begin position="816"/>
        <end position="825"/>
    </location>
</feature>
<dbReference type="InterPro" id="IPR033635">
    <property type="entry name" value="ANKS1/Caskin"/>
</dbReference>
<dbReference type="PANTHER" id="PTHR24174:SF4">
    <property type="entry name" value="ANKYRIN REPEAT AND SAM DOMAIN-CONTAINING PROTEIN 1A"/>
    <property type="match status" value="1"/>
</dbReference>
<dbReference type="InterPro" id="IPR041880">
    <property type="entry name" value="SAM_ANKS1_repeat1"/>
</dbReference>
<dbReference type="GO" id="GO:0046875">
    <property type="term" value="F:ephrin receptor binding"/>
    <property type="evidence" value="ECO:0007669"/>
    <property type="project" value="TreeGrafter"/>
</dbReference>
<dbReference type="AlphaFoldDB" id="A0A834EFS6"/>
<evidence type="ECO:0000313" key="10">
    <source>
        <dbReference type="EMBL" id="KAF6112687.1"/>
    </source>
</evidence>
<dbReference type="Gene3D" id="2.30.29.30">
    <property type="entry name" value="Pleckstrin-homology domain (PH domain)/Phosphotyrosine-binding domain (PTB)"/>
    <property type="match status" value="1"/>
</dbReference>
<dbReference type="InterPro" id="IPR002110">
    <property type="entry name" value="Ankyrin_rpt"/>
</dbReference>
<dbReference type="GO" id="GO:0048013">
    <property type="term" value="P:ephrin receptor signaling pathway"/>
    <property type="evidence" value="ECO:0007669"/>
    <property type="project" value="TreeGrafter"/>
</dbReference>
<evidence type="ECO:0000256" key="6">
    <source>
        <dbReference type="PROSITE-ProRule" id="PRU00023"/>
    </source>
</evidence>
<dbReference type="Pfam" id="PF00640">
    <property type="entry name" value="PID"/>
    <property type="match status" value="1"/>
</dbReference>
<evidence type="ECO:0000256" key="3">
    <source>
        <dbReference type="ARBA" id="ARBA00022737"/>
    </source>
</evidence>
<comment type="caution">
    <text evidence="10">The sequence shown here is derived from an EMBL/GenBank/DDBJ whole genome shotgun (WGS) entry which is preliminary data.</text>
</comment>
<dbReference type="SUPFAM" id="SSF50729">
    <property type="entry name" value="PH domain-like"/>
    <property type="match status" value="1"/>
</dbReference>
<feature type="compositionally biased region" description="Polar residues" evidence="7">
    <location>
        <begin position="1090"/>
        <end position="1100"/>
    </location>
</feature>
<accession>A0A834EFS6</accession>
<dbReference type="PROSITE" id="PS50088">
    <property type="entry name" value="ANK_REPEAT"/>
    <property type="match status" value="6"/>
</dbReference>
<feature type="region of interest" description="Disordered" evidence="7">
    <location>
        <begin position="1037"/>
        <end position="1100"/>
    </location>
</feature>
<feature type="compositionally biased region" description="Basic and acidic residues" evidence="7">
    <location>
        <begin position="573"/>
        <end position="588"/>
    </location>
</feature>
<dbReference type="InterPro" id="IPR006020">
    <property type="entry name" value="PTB/PI_dom"/>
</dbReference>
<feature type="region of interest" description="Disordered" evidence="7">
    <location>
        <begin position="816"/>
        <end position="858"/>
    </location>
</feature>
<organism evidence="10 11">
    <name type="scientific">Phyllostomus discolor</name>
    <name type="common">pale spear-nosed bat</name>
    <dbReference type="NCBI Taxonomy" id="89673"/>
    <lineage>
        <taxon>Eukaryota</taxon>
        <taxon>Metazoa</taxon>
        <taxon>Chordata</taxon>
        <taxon>Craniata</taxon>
        <taxon>Vertebrata</taxon>
        <taxon>Euteleostomi</taxon>
        <taxon>Mammalia</taxon>
        <taxon>Eutheria</taxon>
        <taxon>Laurasiatheria</taxon>
        <taxon>Chiroptera</taxon>
        <taxon>Yangochiroptera</taxon>
        <taxon>Phyllostomidae</taxon>
        <taxon>Phyllostominae</taxon>
        <taxon>Phyllostomus</taxon>
    </lineage>
</organism>
<dbReference type="InterPro" id="IPR041882">
    <property type="entry name" value="SAM_ANKS1_repeat2"/>
</dbReference>
<dbReference type="Proteomes" id="UP000664940">
    <property type="component" value="Unassembled WGS sequence"/>
</dbReference>
<reference evidence="10 11" key="1">
    <citation type="journal article" date="2020" name="Nature">
        <title>Six reference-quality genomes reveal evolution of bat adaptations.</title>
        <authorList>
            <person name="Jebb D."/>
            <person name="Huang Z."/>
            <person name="Pippel M."/>
            <person name="Hughes G.M."/>
            <person name="Lavrichenko K."/>
            <person name="Devanna P."/>
            <person name="Winkler S."/>
            <person name="Jermiin L.S."/>
            <person name="Skirmuntt E.C."/>
            <person name="Katzourakis A."/>
            <person name="Burkitt-Gray L."/>
            <person name="Ray D.A."/>
            <person name="Sullivan K.A.M."/>
            <person name="Roscito J.G."/>
            <person name="Kirilenko B.M."/>
            <person name="Davalos L.M."/>
            <person name="Corthals A.P."/>
            <person name="Power M.L."/>
            <person name="Jones G."/>
            <person name="Ransome R.D."/>
            <person name="Dechmann D.K.N."/>
            <person name="Locatelli A.G."/>
            <person name="Puechmaille S.J."/>
            <person name="Fedrigo O."/>
            <person name="Jarvis E.D."/>
            <person name="Hiller M."/>
            <person name="Vernes S.C."/>
            <person name="Myers E.W."/>
            <person name="Teeling E.C."/>
        </authorList>
    </citation>
    <scope>NUCLEOTIDE SEQUENCE [LARGE SCALE GENOMIC DNA]</scope>
    <source>
        <strain evidence="10">Bat1K_MPI-CBG_1</strain>
    </source>
</reference>
<feature type="repeat" description="ANK" evidence="6">
    <location>
        <begin position="72"/>
        <end position="104"/>
    </location>
</feature>
<comment type="subcellular location">
    <subcellularLocation>
        <location evidence="1">Cytoplasm</location>
    </subcellularLocation>
</comment>
<feature type="repeat" description="ANK" evidence="6">
    <location>
        <begin position="239"/>
        <end position="271"/>
    </location>
</feature>
<dbReference type="SUPFAM" id="SSF48403">
    <property type="entry name" value="Ankyrin repeat"/>
    <property type="match status" value="1"/>
</dbReference>
<dbReference type="EMBL" id="JABVXQ010000004">
    <property type="protein sequence ID" value="KAF6112687.1"/>
    <property type="molecule type" value="Genomic_DNA"/>
</dbReference>
<feature type="region of interest" description="Disordered" evidence="7">
    <location>
        <begin position="425"/>
        <end position="610"/>
    </location>
</feature>
<dbReference type="GO" id="GO:0005829">
    <property type="term" value="C:cytosol"/>
    <property type="evidence" value="ECO:0007669"/>
    <property type="project" value="TreeGrafter"/>
</dbReference>
<dbReference type="InterPro" id="IPR001660">
    <property type="entry name" value="SAM"/>
</dbReference>
<name>A0A834EFS6_9CHIR</name>
<feature type="compositionally biased region" description="Polar residues" evidence="7">
    <location>
        <begin position="438"/>
        <end position="447"/>
    </location>
</feature>
<dbReference type="PROSITE" id="PS50105">
    <property type="entry name" value="SAM_DOMAIN"/>
    <property type="match status" value="2"/>
</dbReference>
<feature type="domain" description="PID" evidence="8">
    <location>
        <begin position="902"/>
        <end position="1033"/>
    </location>
</feature>
<dbReference type="SMART" id="SM00462">
    <property type="entry name" value="PTB"/>
    <property type="match status" value="1"/>
</dbReference>
<evidence type="ECO:0000256" key="2">
    <source>
        <dbReference type="ARBA" id="ARBA00022490"/>
    </source>
</evidence>
<keyword evidence="3" id="KW-0677">Repeat</keyword>
<dbReference type="FunFam" id="2.30.29.30:FF:000045">
    <property type="entry name" value="Ankyrin repeat and sterile alpha motif domain-containing protein 1B"/>
    <property type="match status" value="1"/>
</dbReference>
<dbReference type="InterPro" id="IPR011993">
    <property type="entry name" value="PH-like_dom_sf"/>
</dbReference>
<dbReference type="PRINTS" id="PR01415">
    <property type="entry name" value="ANKYRIN"/>
</dbReference>
<feature type="repeat" description="ANK" evidence="6">
    <location>
        <begin position="174"/>
        <end position="206"/>
    </location>
</feature>
<dbReference type="InterPro" id="IPR036770">
    <property type="entry name" value="Ankyrin_rpt-contain_sf"/>
</dbReference>
<evidence type="ECO:0000259" key="8">
    <source>
        <dbReference type="PROSITE" id="PS01179"/>
    </source>
</evidence>
<evidence type="ECO:0000259" key="9">
    <source>
        <dbReference type="PROSITE" id="PS50105"/>
    </source>
</evidence>
<dbReference type="Pfam" id="PF00536">
    <property type="entry name" value="SAM_1"/>
    <property type="match status" value="1"/>
</dbReference>
<dbReference type="CDD" id="cd09500">
    <property type="entry name" value="SAM_AIDA1AB-like_repeat2"/>
    <property type="match status" value="1"/>
</dbReference>
<dbReference type="Pfam" id="PF07647">
    <property type="entry name" value="SAM_2"/>
    <property type="match status" value="1"/>
</dbReference>
<feature type="domain" description="SAM" evidence="9">
    <location>
        <begin position="730"/>
        <end position="789"/>
    </location>
</feature>
<dbReference type="CDD" id="cd09499">
    <property type="entry name" value="SAM_AIDA1AB-like_repeat1"/>
    <property type="match status" value="1"/>
</dbReference>
<feature type="compositionally biased region" description="Basic and acidic residues" evidence="7">
    <location>
        <begin position="425"/>
        <end position="437"/>
    </location>
</feature>
<dbReference type="InterPro" id="IPR013761">
    <property type="entry name" value="SAM/pointed_sf"/>
</dbReference>
<dbReference type="CDD" id="cd01274">
    <property type="entry name" value="PTB_Anks"/>
    <property type="match status" value="1"/>
</dbReference>
<feature type="compositionally biased region" description="Polar residues" evidence="7">
    <location>
        <begin position="479"/>
        <end position="502"/>
    </location>
</feature>
<dbReference type="PROSITE" id="PS50297">
    <property type="entry name" value="ANK_REP_REGION"/>
    <property type="match status" value="5"/>
</dbReference>
<evidence type="ECO:0000256" key="1">
    <source>
        <dbReference type="ARBA" id="ARBA00004496"/>
    </source>
</evidence>
<feature type="region of interest" description="Disordered" evidence="7">
    <location>
        <begin position="334"/>
        <end position="384"/>
    </location>
</feature>